<dbReference type="InterPro" id="IPR027417">
    <property type="entry name" value="P-loop_NTPase"/>
</dbReference>
<evidence type="ECO:0000259" key="2">
    <source>
        <dbReference type="Pfam" id="PF24883"/>
    </source>
</evidence>
<dbReference type="AlphaFoldDB" id="A0A8H4LA87"/>
<dbReference type="Proteomes" id="UP000554235">
    <property type="component" value="Unassembled WGS sequence"/>
</dbReference>
<accession>A0A8H4LA87</accession>
<keyword evidence="4" id="KW-1185">Reference proteome</keyword>
<gene>
    <name evidence="3" type="ORF">FALBO_8046</name>
</gene>
<dbReference type="PANTHER" id="PTHR10039:SF5">
    <property type="entry name" value="NACHT DOMAIN-CONTAINING PROTEIN"/>
    <property type="match status" value="1"/>
</dbReference>
<dbReference type="Pfam" id="PF24883">
    <property type="entry name" value="NPHP3_N"/>
    <property type="match status" value="1"/>
</dbReference>
<dbReference type="GO" id="GO:0016787">
    <property type="term" value="F:hydrolase activity"/>
    <property type="evidence" value="ECO:0007669"/>
    <property type="project" value="UniProtKB-KW"/>
</dbReference>
<dbReference type="Gene3D" id="3.40.50.300">
    <property type="entry name" value="P-loop containing nucleotide triphosphate hydrolases"/>
    <property type="match status" value="1"/>
</dbReference>
<protein>
    <submittedName>
        <fullName evidence="3">p-loop containing nucleoside triphosphate hydrolase</fullName>
    </submittedName>
</protein>
<evidence type="ECO:0000256" key="1">
    <source>
        <dbReference type="ARBA" id="ARBA00022737"/>
    </source>
</evidence>
<keyword evidence="1" id="KW-0677">Repeat</keyword>
<organism evidence="3 4">
    <name type="scientific">Fusarium albosuccineum</name>
    <dbReference type="NCBI Taxonomy" id="1237068"/>
    <lineage>
        <taxon>Eukaryota</taxon>
        <taxon>Fungi</taxon>
        <taxon>Dikarya</taxon>
        <taxon>Ascomycota</taxon>
        <taxon>Pezizomycotina</taxon>
        <taxon>Sordariomycetes</taxon>
        <taxon>Hypocreomycetidae</taxon>
        <taxon>Hypocreales</taxon>
        <taxon>Nectriaceae</taxon>
        <taxon>Fusarium</taxon>
        <taxon>Fusarium decemcellulare species complex</taxon>
    </lineage>
</organism>
<keyword evidence="3" id="KW-0378">Hydrolase</keyword>
<dbReference type="OrthoDB" id="443402at2759"/>
<feature type="domain" description="Nephrocystin 3-like N-terminal" evidence="2">
    <location>
        <begin position="288"/>
        <end position="443"/>
    </location>
</feature>
<dbReference type="InterPro" id="IPR056884">
    <property type="entry name" value="NPHP3-like_N"/>
</dbReference>
<evidence type="ECO:0000313" key="3">
    <source>
        <dbReference type="EMBL" id="KAF4465116.1"/>
    </source>
</evidence>
<proteinExistence type="predicted"/>
<evidence type="ECO:0000313" key="4">
    <source>
        <dbReference type="Proteomes" id="UP000554235"/>
    </source>
</evidence>
<sequence length="877" mass="99881">MDPASIIGITSAVISFVDFIGKAVTTARELSDAGTIDEYERLATLTTTLQSGIASLEKRQETSHGHLSDEEKSALQVAKQCKQIGVSIQRLVGKMRAPEPTCPATSKQQISMADKLLDKVTRAAKTGRVALFVLWKKQEADDLRKEFDSCTIQLNAHLIRMASSDVAEKLDNLLTKQLPQLSKDVGLVQTKLGHISRDQAPFSRTLTAFDKKFDQMSEKFLLQLEKVRKALEVSDLTLHAINHRRILNAIRFKEISVRYDQVSRAEKDTFGWLVEGDSVPSHYNLEISFRDWLATGTGIFHFSGKPGSGKSTLMKFLAKHSETASQLKLWQGDRKLVLATAFLWKAGAKKQRSMDGIVRSLLYTILDNYREDLIPKVFPQHWSPNSWSPWTPAEYMEAIGSVFFLDGVDEFEDAEIRKRELASTLLRWTSSNPENVKICVSSREEPVFIDLFPLGQRIRLHLVTAGDIRKAIQGVLGKHENFLKFPLAERGDFIERFVRDSEGVFIWTKLVLDELWNKLDDKQPLEHLHSVLDVVPRDLDEFYERILRSIRTSDAAESSAIFNILVTARAEWTDPACLLVLDYSFIRDFIGPNLTRPAAVGSSQNTPGQGRKAQIRQIRARTQAFKDRAQSLFRGMVEVTNTLSHARIDDYRLDESLTFTHRSVYDFLRRRQGKNHRPSIDVKSLVLHCLMARVRCGWGLTGWKPSVCQMVSSLIAILPWIEDTACLPDRISYFRSLAEMDNVLVQKQLGQDLKDRLQFAVNILDYEIRYPLPLKSDKLVVSVFNVACWMGLHDYLKWVIQWPDSWVWKETIRIPLLESLCWIEQRFRRDGALVPLIQPLLQNGPYANVLDEHQSPWGTCLTLSIMSADIFRARGPS</sequence>
<dbReference type="EMBL" id="JAADYS010001089">
    <property type="protein sequence ID" value="KAF4465116.1"/>
    <property type="molecule type" value="Genomic_DNA"/>
</dbReference>
<dbReference type="SUPFAM" id="SSF52540">
    <property type="entry name" value="P-loop containing nucleoside triphosphate hydrolases"/>
    <property type="match status" value="1"/>
</dbReference>
<name>A0A8H4LA87_9HYPO</name>
<dbReference type="PANTHER" id="PTHR10039">
    <property type="entry name" value="AMELOGENIN"/>
    <property type="match status" value="1"/>
</dbReference>
<comment type="caution">
    <text evidence="3">The sequence shown here is derived from an EMBL/GenBank/DDBJ whole genome shotgun (WGS) entry which is preliminary data.</text>
</comment>
<reference evidence="3 4" key="1">
    <citation type="submission" date="2020-01" db="EMBL/GenBank/DDBJ databases">
        <title>Identification and distribution of gene clusters putatively required for synthesis of sphingolipid metabolism inhibitors in phylogenetically diverse species of the filamentous fungus Fusarium.</title>
        <authorList>
            <person name="Kim H.-S."/>
            <person name="Busman M."/>
            <person name="Brown D.W."/>
            <person name="Divon H."/>
            <person name="Uhlig S."/>
            <person name="Proctor R.H."/>
        </authorList>
    </citation>
    <scope>NUCLEOTIDE SEQUENCE [LARGE SCALE GENOMIC DNA]</scope>
    <source>
        <strain evidence="3 4">NRRL 20459</strain>
    </source>
</reference>